<dbReference type="InterPro" id="IPR016024">
    <property type="entry name" value="ARM-type_fold"/>
</dbReference>
<proteinExistence type="inferred from homology"/>
<evidence type="ECO:0000256" key="1">
    <source>
        <dbReference type="ARBA" id="ARBA00034736"/>
    </source>
</evidence>
<dbReference type="GO" id="GO:0005829">
    <property type="term" value="C:cytosol"/>
    <property type="evidence" value="ECO:0007669"/>
    <property type="project" value="TreeGrafter"/>
</dbReference>
<dbReference type="Proteomes" id="UP001369815">
    <property type="component" value="Unassembled WGS sequence"/>
</dbReference>
<dbReference type="GO" id="GO:0005634">
    <property type="term" value="C:nucleus"/>
    <property type="evidence" value="ECO:0007669"/>
    <property type="project" value="TreeGrafter"/>
</dbReference>
<dbReference type="SUPFAM" id="SSF48371">
    <property type="entry name" value="ARM repeat"/>
    <property type="match status" value="1"/>
</dbReference>
<dbReference type="PANTHER" id="PTHR32226">
    <property type="entry name" value="TELO2-INTERACTING PROTEIN 2"/>
    <property type="match status" value="1"/>
</dbReference>
<keyword evidence="3" id="KW-1185">Reference proteome</keyword>
<organism evidence="2 3">
    <name type="scientific">Daldinia eschscholtzii</name>
    <dbReference type="NCBI Taxonomy" id="292717"/>
    <lineage>
        <taxon>Eukaryota</taxon>
        <taxon>Fungi</taxon>
        <taxon>Dikarya</taxon>
        <taxon>Ascomycota</taxon>
        <taxon>Pezizomycotina</taxon>
        <taxon>Sordariomycetes</taxon>
        <taxon>Xylariomycetidae</taxon>
        <taxon>Xylariales</taxon>
        <taxon>Hypoxylaceae</taxon>
        <taxon>Daldinia</taxon>
    </lineage>
</organism>
<comment type="caution">
    <text evidence="2">The sequence shown here is derived from an EMBL/GenBank/DDBJ whole genome shotgun (WGS) entry which is preliminary data.</text>
</comment>
<dbReference type="AlphaFoldDB" id="A0AAX6MMN9"/>
<dbReference type="PANTHER" id="PTHR32226:SF2">
    <property type="entry name" value="TELO2-INTERACTING PROTEIN 2"/>
    <property type="match status" value="1"/>
</dbReference>
<dbReference type="InterPro" id="IPR018870">
    <property type="entry name" value="Tti2"/>
</dbReference>
<dbReference type="EMBL" id="JBANMG010000004">
    <property type="protein sequence ID" value="KAK6953908.1"/>
    <property type="molecule type" value="Genomic_DNA"/>
</dbReference>
<sequence>MFEEVFKACKRVGRSWIPSQEIGEDLLQHESDHVALLIAAYAIILKLTKNAEVHGSTDEDDFDGGVNEITDRISSLIVPLCSGDSLDQDETDYNTLQRKGDLGLKALDALTKLPSQAKPLQLPRPVLLRITAFTNPSDPWTTAESSALSQSLLSAHLEDDSQTRSFIVEDILTGFLRPLFSKSRPATITASGRKAEFVEPSRYDGAVRESSETKPWKYVHRYAVTVFEWAVQHADATLLQAHWPLFTPVLLTLIDEPGPSSLKIRALGILRTFWARCPQSLMRDTGLAEVFEQAVFPAVLYLPSLTPEDESLEILGAAYPVLIEMAGLILDQPWKTVNARTAEEQKQTQKPAQQITEAQRRLLDKIIREGIMIGYHHAKEHVRLVGLFCETLDFIPMLSEIMTDPFGTKHPPTLVSGTKLLQTILLNCWPRIPYYCNEIVKMLMLCWLNIEDEESFARGSPTAHELKSKLSQTATMLSAIMKAANVNFRERVDPLVEREPRLGKLFLGRDEVITPQ</sequence>
<dbReference type="Pfam" id="PF10521">
    <property type="entry name" value="Tti2"/>
    <property type="match status" value="1"/>
</dbReference>
<evidence type="ECO:0000313" key="3">
    <source>
        <dbReference type="Proteomes" id="UP001369815"/>
    </source>
</evidence>
<dbReference type="GO" id="GO:0110078">
    <property type="term" value="C:TTT Hsp90 cochaperone complex"/>
    <property type="evidence" value="ECO:0007669"/>
    <property type="project" value="InterPro"/>
</dbReference>
<accession>A0AAX6MMN9</accession>
<protein>
    <submittedName>
        <fullName evidence="2">Uncharacterized protein</fullName>
    </submittedName>
</protein>
<name>A0AAX6MMN9_9PEZI</name>
<gene>
    <name evidence="2" type="ORF">Daesc_003870</name>
</gene>
<evidence type="ECO:0000313" key="2">
    <source>
        <dbReference type="EMBL" id="KAK6953908.1"/>
    </source>
</evidence>
<comment type="similarity">
    <text evidence="1">Belongs to the TTI2 family.</text>
</comment>
<reference evidence="2 3" key="1">
    <citation type="journal article" date="2024" name="Front Chem Biol">
        <title>Unveiling the potential of Daldinia eschscholtzii MFLUCC 19-0629 through bioactivity and bioinformatics studies for enhanced sustainable agriculture production.</title>
        <authorList>
            <person name="Brooks S."/>
            <person name="Weaver J.A."/>
            <person name="Klomchit A."/>
            <person name="Alharthi S.A."/>
            <person name="Onlamun T."/>
            <person name="Nurani R."/>
            <person name="Vong T.K."/>
            <person name="Alberti F."/>
            <person name="Greco C."/>
        </authorList>
    </citation>
    <scope>NUCLEOTIDE SEQUENCE [LARGE SCALE GENOMIC DNA]</scope>
    <source>
        <strain evidence="2">MFLUCC 19-0629</strain>
    </source>
</reference>